<dbReference type="RefSeq" id="WP_381843227.1">
    <property type="nucleotide sequence ID" value="NZ_JBHYTS010000085.1"/>
</dbReference>
<dbReference type="EMBL" id="JBHYTS010000085">
    <property type="protein sequence ID" value="MFE1755370.1"/>
    <property type="molecule type" value="Genomic_DNA"/>
</dbReference>
<proteinExistence type="predicted"/>
<dbReference type="Proteomes" id="UP001599756">
    <property type="component" value="Unassembled WGS sequence"/>
</dbReference>
<feature type="region of interest" description="Disordered" evidence="1">
    <location>
        <begin position="1"/>
        <end position="64"/>
    </location>
</feature>
<accession>A0ABW6HFE0</accession>
<evidence type="ECO:0000256" key="1">
    <source>
        <dbReference type="SAM" id="MobiDB-lite"/>
    </source>
</evidence>
<protein>
    <submittedName>
        <fullName evidence="2">Uncharacterized protein</fullName>
    </submittedName>
</protein>
<gene>
    <name evidence="2" type="ORF">ACFW88_33350</name>
</gene>
<keyword evidence="3" id="KW-1185">Reference proteome</keyword>
<feature type="compositionally biased region" description="Basic and acidic residues" evidence="1">
    <location>
        <begin position="12"/>
        <end position="23"/>
    </location>
</feature>
<evidence type="ECO:0000313" key="3">
    <source>
        <dbReference type="Proteomes" id="UP001599756"/>
    </source>
</evidence>
<comment type="caution">
    <text evidence="2">The sequence shown here is derived from an EMBL/GenBank/DDBJ whole genome shotgun (WGS) entry which is preliminary data.</text>
</comment>
<evidence type="ECO:0000313" key="2">
    <source>
        <dbReference type="EMBL" id="MFE1755370.1"/>
    </source>
</evidence>
<organism evidence="2 3">
    <name type="scientific">Streptomyces anandii</name>
    <dbReference type="NCBI Taxonomy" id="285454"/>
    <lineage>
        <taxon>Bacteria</taxon>
        <taxon>Bacillati</taxon>
        <taxon>Actinomycetota</taxon>
        <taxon>Actinomycetes</taxon>
        <taxon>Kitasatosporales</taxon>
        <taxon>Streptomycetaceae</taxon>
        <taxon>Streptomyces</taxon>
    </lineage>
</organism>
<sequence>MKLGKALATGFAEERPTAAEEPVRPASLAHTAPAAQPAEPAESGTGEEPARLSAAASEEVPAAR</sequence>
<feature type="compositionally biased region" description="Low complexity" evidence="1">
    <location>
        <begin position="25"/>
        <end position="41"/>
    </location>
</feature>
<name>A0ABW6HFE0_9ACTN</name>
<reference evidence="2 3" key="1">
    <citation type="submission" date="2024-09" db="EMBL/GenBank/DDBJ databases">
        <title>The Natural Products Discovery Center: Release of the First 8490 Sequenced Strains for Exploring Actinobacteria Biosynthetic Diversity.</title>
        <authorList>
            <person name="Kalkreuter E."/>
            <person name="Kautsar S.A."/>
            <person name="Yang D."/>
            <person name="Bader C.D."/>
            <person name="Teijaro C.N."/>
            <person name="Fluegel L."/>
            <person name="Davis C.M."/>
            <person name="Simpson J.R."/>
            <person name="Lauterbach L."/>
            <person name="Steele A.D."/>
            <person name="Gui C."/>
            <person name="Meng S."/>
            <person name="Li G."/>
            <person name="Viehrig K."/>
            <person name="Ye F."/>
            <person name="Su P."/>
            <person name="Kiefer A.F."/>
            <person name="Nichols A."/>
            <person name="Cepeda A.J."/>
            <person name="Yan W."/>
            <person name="Fan B."/>
            <person name="Jiang Y."/>
            <person name="Adhikari A."/>
            <person name="Zheng C.-J."/>
            <person name="Schuster L."/>
            <person name="Cowan T.M."/>
            <person name="Smanski M.J."/>
            <person name="Chevrette M.G."/>
            <person name="De Carvalho L.P.S."/>
            <person name="Shen B."/>
        </authorList>
    </citation>
    <scope>NUCLEOTIDE SEQUENCE [LARGE SCALE GENOMIC DNA]</scope>
    <source>
        <strain evidence="2 3">NPDC059500</strain>
    </source>
</reference>